<accession>A0A431U8Y1</accession>
<keyword evidence="3" id="KW-1185">Reference proteome</keyword>
<dbReference type="OrthoDB" id="945117at2"/>
<sequence length="193" mass="21294">MRKTLLLLAALGAALPTLAQTERGTTLLGLTGGSLEFSRRDSYRNTSIALHPTLGRFLADNLVLGAAVDLEYYRFRSGSNAFQRAFGYGISPFVRYYVVGQGRHQVFAEVGSNLTWYKVRNENVPPFGSTSRYTSRVLGYHGALGYNFFLTPTAALEASAGYRRYGKDDVSNRRGELDVRLGFSMFLPAKAAN</sequence>
<dbReference type="SUPFAM" id="SSF56925">
    <property type="entry name" value="OMPA-like"/>
    <property type="match status" value="1"/>
</dbReference>
<dbReference type="AlphaFoldDB" id="A0A431U8Y1"/>
<dbReference type="Proteomes" id="UP000282184">
    <property type="component" value="Unassembled WGS sequence"/>
</dbReference>
<reference evidence="2 3" key="1">
    <citation type="submission" date="2018-12" db="EMBL/GenBank/DDBJ databases">
        <title>Hymenobacter gummosus sp. nov., isolated from a spring.</title>
        <authorList>
            <person name="Nie L."/>
        </authorList>
    </citation>
    <scope>NUCLEOTIDE SEQUENCE [LARGE SCALE GENOMIC DNA]</scope>
    <source>
        <strain evidence="2 3">KCTC 52166</strain>
    </source>
</reference>
<evidence type="ECO:0000256" key="1">
    <source>
        <dbReference type="SAM" id="SignalP"/>
    </source>
</evidence>
<evidence type="ECO:0008006" key="4">
    <source>
        <dbReference type="Google" id="ProtNLM"/>
    </source>
</evidence>
<evidence type="ECO:0000313" key="3">
    <source>
        <dbReference type="Proteomes" id="UP000282184"/>
    </source>
</evidence>
<organism evidence="2 3">
    <name type="scientific">Hymenobacter gummosus</name>
    <dbReference type="NCBI Taxonomy" id="1776032"/>
    <lineage>
        <taxon>Bacteria</taxon>
        <taxon>Pseudomonadati</taxon>
        <taxon>Bacteroidota</taxon>
        <taxon>Cytophagia</taxon>
        <taxon>Cytophagales</taxon>
        <taxon>Hymenobacteraceae</taxon>
        <taxon>Hymenobacter</taxon>
    </lineage>
</organism>
<dbReference type="EMBL" id="RXOF01000001">
    <property type="protein sequence ID" value="RTQ53681.1"/>
    <property type="molecule type" value="Genomic_DNA"/>
</dbReference>
<name>A0A431U8Y1_9BACT</name>
<dbReference type="InterPro" id="IPR011250">
    <property type="entry name" value="OMP/PagP_B-barrel"/>
</dbReference>
<dbReference type="Gene3D" id="2.40.160.20">
    <property type="match status" value="1"/>
</dbReference>
<comment type="caution">
    <text evidence="2">The sequence shown here is derived from an EMBL/GenBank/DDBJ whole genome shotgun (WGS) entry which is preliminary data.</text>
</comment>
<evidence type="ECO:0000313" key="2">
    <source>
        <dbReference type="EMBL" id="RTQ53681.1"/>
    </source>
</evidence>
<proteinExistence type="predicted"/>
<protein>
    <recommendedName>
        <fullName evidence="4">Outer membrane protein beta-barrel domain-containing protein</fullName>
    </recommendedName>
</protein>
<feature type="chain" id="PRO_5018980335" description="Outer membrane protein beta-barrel domain-containing protein" evidence="1">
    <location>
        <begin position="20"/>
        <end position="193"/>
    </location>
</feature>
<gene>
    <name evidence="2" type="ORF">EJV47_02795</name>
</gene>
<dbReference type="RefSeq" id="WP_126691607.1">
    <property type="nucleotide sequence ID" value="NZ_RXOF01000001.1"/>
</dbReference>
<keyword evidence="1" id="KW-0732">Signal</keyword>
<feature type="signal peptide" evidence="1">
    <location>
        <begin position="1"/>
        <end position="19"/>
    </location>
</feature>